<dbReference type="SUPFAM" id="SSF48371">
    <property type="entry name" value="ARM repeat"/>
    <property type="match status" value="1"/>
</dbReference>
<evidence type="ECO:0000259" key="2">
    <source>
        <dbReference type="PROSITE" id="PS51286"/>
    </source>
</evidence>
<dbReference type="GO" id="GO:0044528">
    <property type="term" value="P:regulation of mitochondrial mRNA stability"/>
    <property type="evidence" value="ECO:0007669"/>
    <property type="project" value="TreeGrafter"/>
</dbReference>
<feature type="region of interest" description="Disordered" evidence="1">
    <location>
        <begin position="92"/>
        <end position="257"/>
    </location>
</feature>
<dbReference type="GO" id="GO:0035770">
    <property type="term" value="C:ribonucleoprotein granule"/>
    <property type="evidence" value="ECO:0007669"/>
    <property type="project" value="TreeGrafter"/>
</dbReference>
<dbReference type="SMART" id="SM00952">
    <property type="entry name" value="RAP"/>
    <property type="match status" value="1"/>
</dbReference>
<proteinExistence type="predicted"/>
<dbReference type="PANTHER" id="PTHR21228:SF40">
    <property type="entry name" value="LD45607P"/>
    <property type="match status" value="1"/>
</dbReference>
<sequence>MHNAYYASAGPAMGPDGQQKRQRLDLSGNIPVAPSGDSQAFQGPPQPGLTQGSQSDGQWVWHAEVANPDGGQGTWVWSPATLQATYQAARPPFQQHGWGPPHSGGALAQPGPSYGGTHSAVPPPGTPTQPAPHAGAYLSGPGAGGPIGGMPGPPQYHQPMAYYPHPHPPHPFFHPHPPPPPHHHMPPFPPGQFGPPAPHFLDQPQSQGYAQGQAPSYPGHPPRGQSTGLQPPGQGRGGGRSGGGGGRGGGGGPRRTLDPAAMAAIEINKRMTGARDAGAILDIVQTKSDRFDTICLATAMHKLANMRGAPNLHSQIVTSPAFHKLKALMLQRKTESSCRNISNTLWSLAKMNHHPGEEFMQAYAEENSKKAGDGNSQNTANSLWAFATLGYHPGNAVLAALTETVLAKLPEFTAQNISNTLLSYAKLEYNPGPEVVTALAKETATKISTFSPQAMSNSLWALSKLEIEDHQLLEAIGAEVRKHIWEFNCQNLANTIWAFANLGINPGPDLLTDIAGAAIHRLPEFSPQNLSNTLWAFAKLETYHKELFDLGTLHALRIIHTLQPQTMANILWSFAALGVCPDPAFIQALSPQVLRQLEEFSPQNLSNTVWALATLYNFEPVKELHKPMTVELCRETYRRLTDAKLATTYSRQHLSNTIWAIATLGYDPGRKVMETLGLAQSMRVESCSGQEMANTVWGFAKLGAYCAPLMAKVATESTARIQEYTSQNLSNLAWSFAKCTYQDDDLMRAIAQRSIEIKQDLSLQHLSNLLWAYATLKFTVPAFQTVMTQEVKHRLQTDTFNLQQISNMTWSLAVLEALDEEAWDLFIEALRPDVLGMPTSEIPDEALSQVFQALMLMQVTKPDGKWDIPDELRMGGRKSWLSNTKNVTISEFHSEVSRMLSSMGINHEFEHLTEDRLFSVDIALSDEKIALEADGPHHFTANTLQPLADMYWRRTLLHARGWRVVSVPFYHWAGAEDEDRRALLRRLLAEVRAEPIPRGPDQGRTTEPEQKAGCPGLEPQAAGSAPEQQEAGRQPREAEGTS</sequence>
<dbReference type="PROSITE" id="PS51286">
    <property type="entry name" value="RAP"/>
    <property type="match status" value="1"/>
</dbReference>
<reference evidence="3" key="1">
    <citation type="submission" date="2015-08" db="EMBL/GenBank/DDBJ databases">
        <authorList>
            <person name="Babu N.S."/>
            <person name="Beckwith C.J."/>
            <person name="Beseler K.G."/>
            <person name="Brison A."/>
            <person name="Carone J.V."/>
            <person name="Caskin T.P."/>
            <person name="Diamond M."/>
            <person name="Durham M.E."/>
            <person name="Foxe J.M."/>
            <person name="Go M."/>
            <person name="Henderson B.A."/>
            <person name="Jones I.B."/>
            <person name="McGettigan J.A."/>
            <person name="Micheletti S.J."/>
            <person name="Nasrallah M.E."/>
            <person name="Ortiz D."/>
            <person name="Piller C.R."/>
            <person name="Privatt S.R."/>
            <person name="Schneider S.L."/>
            <person name="Sharp S."/>
            <person name="Smith T.C."/>
            <person name="Stanton J.D."/>
            <person name="Ullery H.E."/>
            <person name="Wilson R.J."/>
            <person name="Serrano M.G."/>
            <person name="Buck G."/>
            <person name="Lee V."/>
            <person name="Wang Y."/>
            <person name="Carvalho R."/>
            <person name="Voegtly L."/>
            <person name="Shi R."/>
            <person name="Duckworth R."/>
            <person name="Johnson A."/>
            <person name="Loviza R."/>
            <person name="Walstead R."/>
            <person name="Shah Z."/>
            <person name="Kiflezghi M."/>
            <person name="Wade K."/>
            <person name="Ball S.L."/>
            <person name="Bradley K.W."/>
            <person name="Asai D.J."/>
            <person name="Bowman C.A."/>
            <person name="Russell D.A."/>
            <person name="Pope W.H."/>
            <person name="Jacobs-Sera D."/>
            <person name="Hendrix R.W."/>
            <person name="Hatfull G.F."/>
        </authorList>
    </citation>
    <scope>NUCLEOTIDE SEQUENCE</scope>
</reference>
<feature type="compositionally biased region" description="Pro residues" evidence="1">
    <location>
        <begin position="165"/>
        <end position="198"/>
    </location>
</feature>
<feature type="region of interest" description="Disordered" evidence="1">
    <location>
        <begin position="1"/>
        <end position="60"/>
    </location>
</feature>
<dbReference type="GO" id="GO:0005759">
    <property type="term" value="C:mitochondrial matrix"/>
    <property type="evidence" value="ECO:0007669"/>
    <property type="project" value="TreeGrafter"/>
</dbReference>
<dbReference type="AlphaFoldDB" id="A0A1D1ZPC4"/>
<name>A0A1D1ZPC4_AUXPR</name>
<evidence type="ECO:0000256" key="1">
    <source>
        <dbReference type="SAM" id="MobiDB-lite"/>
    </source>
</evidence>
<dbReference type="EMBL" id="GDKF01009931">
    <property type="protein sequence ID" value="JAT68691.1"/>
    <property type="molecule type" value="Transcribed_RNA"/>
</dbReference>
<evidence type="ECO:0000313" key="3">
    <source>
        <dbReference type="EMBL" id="JAT68691.1"/>
    </source>
</evidence>
<feature type="compositionally biased region" description="Gly residues" evidence="1">
    <location>
        <begin position="234"/>
        <end position="253"/>
    </location>
</feature>
<feature type="compositionally biased region" description="Pro residues" evidence="1">
    <location>
        <begin position="121"/>
        <end position="130"/>
    </location>
</feature>
<feature type="compositionally biased region" description="Polar residues" evidence="1">
    <location>
        <begin position="203"/>
        <end position="214"/>
    </location>
</feature>
<dbReference type="Pfam" id="PF08373">
    <property type="entry name" value="RAP"/>
    <property type="match status" value="1"/>
</dbReference>
<gene>
    <name evidence="3" type="ORF">g.50545</name>
</gene>
<dbReference type="Pfam" id="PF26188">
    <property type="entry name" value="RESC6"/>
    <property type="match status" value="2"/>
</dbReference>
<dbReference type="InterPro" id="IPR058917">
    <property type="entry name" value="RESC6_dom"/>
</dbReference>
<dbReference type="PANTHER" id="PTHR21228">
    <property type="entry name" value="FAST LEU-RICH DOMAIN-CONTAINING"/>
    <property type="match status" value="1"/>
</dbReference>
<dbReference type="InterPro" id="IPR016024">
    <property type="entry name" value="ARM-type_fold"/>
</dbReference>
<dbReference type="InterPro" id="IPR013584">
    <property type="entry name" value="RAP"/>
</dbReference>
<feature type="compositionally biased region" description="Basic and acidic residues" evidence="1">
    <location>
        <begin position="1033"/>
        <end position="1042"/>
    </location>
</feature>
<protein>
    <recommendedName>
        <fullName evidence="2">RAP domain-containing protein</fullName>
    </recommendedName>
</protein>
<feature type="compositionally biased region" description="Polar residues" evidence="1">
    <location>
        <begin position="48"/>
        <end position="57"/>
    </location>
</feature>
<feature type="region of interest" description="Disordered" evidence="1">
    <location>
        <begin position="993"/>
        <end position="1042"/>
    </location>
</feature>
<dbReference type="GO" id="GO:0000963">
    <property type="term" value="P:mitochondrial RNA processing"/>
    <property type="evidence" value="ECO:0007669"/>
    <property type="project" value="TreeGrafter"/>
</dbReference>
<dbReference type="InterPro" id="IPR050870">
    <property type="entry name" value="FAST_kinase"/>
</dbReference>
<accession>A0A1D1ZPC4</accession>
<organism evidence="3">
    <name type="scientific">Auxenochlorella protothecoides</name>
    <name type="common">Green microalga</name>
    <name type="synonym">Chlorella protothecoides</name>
    <dbReference type="NCBI Taxonomy" id="3075"/>
    <lineage>
        <taxon>Eukaryota</taxon>
        <taxon>Viridiplantae</taxon>
        <taxon>Chlorophyta</taxon>
        <taxon>core chlorophytes</taxon>
        <taxon>Trebouxiophyceae</taxon>
        <taxon>Chlorellales</taxon>
        <taxon>Chlorellaceae</taxon>
        <taxon>Auxenochlorella</taxon>
    </lineage>
</organism>
<feature type="compositionally biased region" description="Gly residues" evidence="1">
    <location>
        <begin position="141"/>
        <end position="150"/>
    </location>
</feature>
<dbReference type="GO" id="GO:0003723">
    <property type="term" value="F:RNA binding"/>
    <property type="evidence" value="ECO:0007669"/>
    <property type="project" value="TreeGrafter"/>
</dbReference>
<feature type="domain" description="RAP" evidence="2">
    <location>
        <begin position="929"/>
        <end position="986"/>
    </location>
</feature>